<evidence type="ECO:0000259" key="11">
    <source>
        <dbReference type="PROSITE" id="PS50011"/>
    </source>
</evidence>
<dbReference type="Proteomes" id="UP000813463">
    <property type="component" value="Chromosome 3"/>
</dbReference>
<dbReference type="InterPro" id="IPR052232">
    <property type="entry name" value="RLK_Ser/Thr-Kinase"/>
</dbReference>
<evidence type="ECO:0000256" key="9">
    <source>
        <dbReference type="ARBA" id="ARBA00022989"/>
    </source>
</evidence>
<evidence type="ECO:0000313" key="12">
    <source>
        <dbReference type="Proteomes" id="UP000813463"/>
    </source>
</evidence>
<reference evidence="13" key="2">
    <citation type="submission" date="2025-08" db="UniProtKB">
        <authorList>
            <consortium name="RefSeq"/>
        </authorList>
    </citation>
    <scope>IDENTIFICATION</scope>
    <source>
        <tissue evidence="13">Leaf</tissue>
    </source>
</reference>
<evidence type="ECO:0000256" key="10">
    <source>
        <dbReference type="ARBA" id="ARBA00023136"/>
    </source>
</evidence>
<sequence length="210" mass="24240">MAQHENLVSLLVYCVYDGLRLLIYYYMQNESLDYWLPENLNDSSQHDQPLRLKIAFGAGRVLAYIHKICEPHVLHRDIKSSNILLDENFEANASNFGLSKLILPYETHVTLELVETLGYIPPKYGQLLLDHRLLLSLPKLNPHRVEFTRFSETATVDLLSSSIFVALLFTSVLHSWSNRNQQTWSINYSLARLVDQHHKLKVSLPPLEEA</sequence>
<proteinExistence type="predicted"/>
<evidence type="ECO:0000256" key="6">
    <source>
        <dbReference type="ARBA" id="ARBA00022741"/>
    </source>
</evidence>
<keyword evidence="12" id="KW-1185">Reference proteome</keyword>
<evidence type="ECO:0000256" key="3">
    <source>
        <dbReference type="ARBA" id="ARBA00022553"/>
    </source>
</evidence>
<dbReference type="InterPro" id="IPR008271">
    <property type="entry name" value="Ser/Thr_kinase_AS"/>
</dbReference>
<dbReference type="InterPro" id="IPR000719">
    <property type="entry name" value="Prot_kinase_dom"/>
</dbReference>
<evidence type="ECO:0000256" key="2">
    <source>
        <dbReference type="ARBA" id="ARBA00012513"/>
    </source>
</evidence>
<evidence type="ECO:0000256" key="1">
    <source>
        <dbReference type="ARBA" id="ARBA00004167"/>
    </source>
</evidence>
<keyword evidence="8" id="KW-0067">ATP-binding</keyword>
<evidence type="ECO:0000313" key="13">
    <source>
        <dbReference type="RefSeq" id="XP_056694977.1"/>
    </source>
</evidence>
<dbReference type="SUPFAM" id="SSF56112">
    <property type="entry name" value="Protein kinase-like (PK-like)"/>
    <property type="match status" value="1"/>
</dbReference>
<keyword evidence="3" id="KW-0597">Phosphoprotein</keyword>
<dbReference type="PANTHER" id="PTHR47984:SF14">
    <property type="entry name" value="OS01G0323000 PROTEIN"/>
    <property type="match status" value="1"/>
</dbReference>
<keyword evidence="9" id="KW-1133">Transmembrane helix</keyword>
<dbReference type="RefSeq" id="XP_056694977.1">
    <property type="nucleotide sequence ID" value="XM_056838999.1"/>
</dbReference>
<comment type="subcellular location">
    <subcellularLocation>
        <location evidence="1">Membrane</location>
        <topology evidence="1">Single-pass membrane protein</topology>
    </subcellularLocation>
</comment>
<name>A0ABM3RH93_SPIOL</name>
<evidence type="ECO:0000256" key="5">
    <source>
        <dbReference type="ARBA" id="ARBA00022692"/>
    </source>
</evidence>
<keyword evidence="7" id="KW-0418">Kinase</keyword>
<dbReference type="InterPro" id="IPR011009">
    <property type="entry name" value="Kinase-like_dom_sf"/>
</dbReference>
<dbReference type="PROSITE" id="PS00108">
    <property type="entry name" value="PROTEIN_KINASE_ST"/>
    <property type="match status" value="1"/>
</dbReference>
<dbReference type="PROSITE" id="PS50011">
    <property type="entry name" value="PROTEIN_KINASE_DOM"/>
    <property type="match status" value="1"/>
</dbReference>
<dbReference type="PANTHER" id="PTHR47984">
    <property type="entry name" value="OS01G0323000 PROTEIN"/>
    <property type="match status" value="1"/>
</dbReference>
<keyword evidence="5" id="KW-0812">Transmembrane</keyword>
<evidence type="ECO:0000256" key="8">
    <source>
        <dbReference type="ARBA" id="ARBA00022840"/>
    </source>
</evidence>
<organism evidence="12 13">
    <name type="scientific">Spinacia oleracea</name>
    <name type="common">Spinach</name>
    <dbReference type="NCBI Taxonomy" id="3562"/>
    <lineage>
        <taxon>Eukaryota</taxon>
        <taxon>Viridiplantae</taxon>
        <taxon>Streptophyta</taxon>
        <taxon>Embryophyta</taxon>
        <taxon>Tracheophyta</taxon>
        <taxon>Spermatophyta</taxon>
        <taxon>Magnoliopsida</taxon>
        <taxon>eudicotyledons</taxon>
        <taxon>Gunneridae</taxon>
        <taxon>Pentapetalae</taxon>
        <taxon>Caryophyllales</taxon>
        <taxon>Chenopodiaceae</taxon>
        <taxon>Chenopodioideae</taxon>
        <taxon>Anserineae</taxon>
        <taxon>Spinacia</taxon>
    </lineage>
</organism>
<keyword evidence="10" id="KW-0472">Membrane</keyword>
<dbReference type="Pfam" id="PF00069">
    <property type="entry name" value="Pkinase"/>
    <property type="match status" value="1"/>
</dbReference>
<evidence type="ECO:0000256" key="4">
    <source>
        <dbReference type="ARBA" id="ARBA00022679"/>
    </source>
</evidence>
<keyword evidence="4" id="KW-0808">Transferase</keyword>
<protein>
    <recommendedName>
        <fullName evidence="2">non-specific serine/threonine protein kinase</fullName>
        <ecNumber evidence="2">2.7.11.1</ecNumber>
    </recommendedName>
</protein>
<gene>
    <name evidence="13" type="primary">LOC130469610</name>
</gene>
<dbReference type="EC" id="2.7.11.1" evidence="2"/>
<feature type="domain" description="Protein kinase" evidence="11">
    <location>
        <begin position="1"/>
        <end position="210"/>
    </location>
</feature>
<dbReference type="Gene3D" id="1.10.510.10">
    <property type="entry name" value="Transferase(Phosphotransferase) domain 1"/>
    <property type="match status" value="1"/>
</dbReference>
<reference evidence="12" key="1">
    <citation type="journal article" date="2021" name="Nat. Commun.">
        <title>Genomic analyses provide insights into spinach domestication and the genetic basis of agronomic traits.</title>
        <authorList>
            <person name="Cai X."/>
            <person name="Sun X."/>
            <person name="Xu C."/>
            <person name="Sun H."/>
            <person name="Wang X."/>
            <person name="Ge C."/>
            <person name="Zhang Z."/>
            <person name="Wang Q."/>
            <person name="Fei Z."/>
            <person name="Jiao C."/>
            <person name="Wang Q."/>
        </authorList>
    </citation>
    <scope>NUCLEOTIDE SEQUENCE [LARGE SCALE GENOMIC DNA]</scope>
    <source>
        <strain evidence="12">cv. Varoflay</strain>
    </source>
</reference>
<evidence type="ECO:0000256" key="7">
    <source>
        <dbReference type="ARBA" id="ARBA00022777"/>
    </source>
</evidence>
<dbReference type="GeneID" id="130469610"/>
<keyword evidence="6" id="KW-0547">Nucleotide-binding</keyword>
<accession>A0ABM3RH93</accession>